<accession>A0A9D3Y076</accession>
<protein>
    <submittedName>
        <fullName evidence="2">Uncharacterized protein</fullName>
    </submittedName>
</protein>
<name>A0A9D3Y076_DREPO</name>
<feature type="compositionally biased region" description="Polar residues" evidence="1">
    <location>
        <begin position="35"/>
        <end position="57"/>
    </location>
</feature>
<feature type="region of interest" description="Disordered" evidence="1">
    <location>
        <begin position="16"/>
        <end position="57"/>
    </location>
</feature>
<sequence length="57" mass="6258">MDSKGTQKLNVLWGNTTASQSTVHPESDSPINIPRSLSQNGNCIPQNRFLSKQVMNS</sequence>
<evidence type="ECO:0000313" key="2">
    <source>
        <dbReference type="EMBL" id="KAH3690546.1"/>
    </source>
</evidence>
<dbReference type="AlphaFoldDB" id="A0A9D3Y076"/>
<evidence type="ECO:0000256" key="1">
    <source>
        <dbReference type="SAM" id="MobiDB-lite"/>
    </source>
</evidence>
<dbReference type="EMBL" id="JAIWYP010000060">
    <property type="protein sequence ID" value="KAH3690546.1"/>
    <property type="molecule type" value="Genomic_DNA"/>
</dbReference>
<gene>
    <name evidence="2" type="ORF">DPMN_191217</name>
</gene>
<organism evidence="2 3">
    <name type="scientific">Dreissena polymorpha</name>
    <name type="common">Zebra mussel</name>
    <name type="synonym">Mytilus polymorpha</name>
    <dbReference type="NCBI Taxonomy" id="45954"/>
    <lineage>
        <taxon>Eukaryota</taxon>
        <taxon>Metazoa</taxon>
        <taxon>Spiralia</taxon>
        <taxon>Lophotrochozoa</taxon>
        <taxon>Mollusca</taxon>
        <taxon>Bivalvia</taxon>
        <taxon>Autobranchia</taxon>
        <taxon>Heteroconchia</taxon>
        <taxon>Euheterodonta</taxon>
        <taxon>Imparidentia</taxon>
        <taxon>Neoheterodontei</taxon>
        <taxon>Myida</taxon>
        <taxon>Dreissenoidea</taxon>
        <taxon>Dreissenidae</taxon>
        <taxon>Dreissena</taxon>
    </lineage>
</organism>
<comment type="caution">
    <text evidence="2">The sequence shown here is derived from an EMBL/GenBank/DDBJ whole genome shotgun (WGS) entry which is preliminary data.</text>
</comment>
<proteinExistence type="predicted"/>
<evidence type="ECO:0000313" key="3">
    <source>
        <dbReference type="Proteomes" id="UP000828390"/>
    </source>
</evidence>
<dbReference type="Proteomes" id="UP000828390">
    <property type="component" value="Unassembled WGS sequence"/>
</dbReference>
<keyword evidence="3" id="KW-1185">Reference proteome</keyword>
<reference evidence="2" key="2">
    <citation type="submission" date="2020-11" db="EMBL/GenBank/DDBJ databases">
        <authorList>
            <person name="McCartney M.A."/>
            <person name="Auch B."/>
            <person name="Kono T."/>
            <person name="Mallez S."/>
            <person name="Becker A."/>
            <person name="Gohl D.M."/>
            <person name="Silverstein K.A.T."/>
            <person name="Koren S."/>
            <person name="Bechman K.B."/>
            <person name="Herman A."/>
            <person name="Abrahante J.E."/>
            <person name="Garbe J."/>
        </authorList>
    </citation>
    <scope>NUCLEOTIDE SEQUENCE</scope>
    <source>
        <strain evidence="2">Duluth1</strain>
        <tissue evidence="2">Whole animal</tissue>
    </source>
</reference>
<reference evidence="2" key="1">
    <citation type="journal article" date="2019" name="bioRxiv">
        <title>The Genome of the Zebra Mussel, Dreissena polymorpha: A Resource for Invasive Species Research.</title>
        <authorList>
            <person name="McCartney M.A."/>
            <person name="Auch B."/>
            <person name="Kono T."/>
            <person name="Mallez S."/>
            <person name="Zhang Y."/>
            <person name="Obille A."/>
            <person name="Becker A."/>
            <person name="Abrahante J.E."/>
            <person name="Garbe J."/>
            <person name="Badalamenti J.P."/>
            <person name="Herman A."/>
            <person name="Mangelson H."/>
            <person name="Liachko I."/>
            <person name="Sullivan S."/>
            <person name="Sone E.D."/>
            <person name="Koren S."/>
            <person name="Silverstein K.A.T."/>
            <person name="Beckman K.B."/>
            <person name="Gohl D.M."/>
        </authorList>
    </citation>
    <scope>NUCLEOTIDE SEQUENCE</scope>
    <source>
        <strain evidence="2">Duluth1</strain>
        <tissue evidence="2">Whole animal</tissue>
    </source>
</reference>